<feature type="domain" description="SWIM-type" evidence="8">
    <location>
        <begin position="572"/>
        <end position="608"/>
    </location>
</feature>
<keyword evidence="3 5" id="KW-0863">Zinc-finger</keyword>
<evidence type="ECO:0000256" key="2">
    <source>
        <dbReference type="ARBA" id="ARBA00022723"/>
    </source>
</evidence>
<comment type="similarity">
    <text evidence="1 6">Belongs to the FHY3/FAR1 family.</text>
</comment>
<evidence type="ECO:0000256" key="3">
    <source>
        <dbReference type="ARBA" id="ARBA00022771"/>
    </source>
</evidence>
<dbReference type="GO" id="GO:0008270">
    <property type="term" value="F:zinc ion binding"/>
    <property type="evidence" value="ECO:0007669"/>
    <property type="project" value="UniProtKB-UniRule"/>
</dbReference>
<accession>A0A9Q0CM88</accession>
<reference evidence="9" key="1">
    <citation type="journal article" date="2022" name="Cell">
        <title>Repeat-based holocentromeres influence genome architecture and karyotype evolution.</title>
        <authorList>
            <person name="Hofstatter P.G."/>
            <person name="Thangavel G."/>
            <person name="Lux T."/>
            <person name="Neumann P."/>
            <person name="Vondrak T."/>
            <person name="Novak P."/>
            <person name="Zhang M."/>
            <person name="Costa L."/>
            <person name="Castellani M."/>
            <person name="Scott A."/>
            <person name="Toegelov H."/>
            <person name="Fuchs J."/>
            <person name="Mata-Sucre Y."/>
            <person name="Dias Y."/>
            <person name="Vanzela A.L.L."/>
            <person name="Huettel B."/>
            <person name="Almeida C.C.S."/>
            <person name="Simkova H."/>
            <person name="Souza G."/>
            <person name="Pedrosa-Harand A."/>
            <person name="Macas J."/>
            <person name="Mayer K.F.X."/>
            <person name="Houben A."/>
            <person name="Marques A."/>
        </authorList>
    </citation>
    <scope>NUCLEOTIDE SEQUENCE</scope>
    <source>
        <strain evidence="9">RhyBre1mFocal</strain>
    </source>
</reference>
<evidence type="ECO:0000256" key="1">
    <source>
        <dbReference type="ARBA" id="ARBA00005889"/>
    </source>
</evidence>
<dbReference type="InterPro" id="IPR018289">
    <property type="entry name" value="MULE_transposase_dom"/>
</dbReference>
<keyword evidence="4 6" id="KW-0862">Zinc</keyword>
<keyword evidence="2 6" id="KW-0479">Metal-binding</keyword>
<evidence type="ECO:0000313" key="9">
    <source>
        <dbReference type="EMBL" id="KAJ1696496.1"/>
    </source>
</evidence>
<proteinExistence type="inferred from homology"/>
<feature type="compositionally biased region" description="Polar residues" evidence="7">
    <location>
        <begin position="755"/>
        <end position="765"/>
    </location>
</feature>
<evidence type="ECO:0000256" key="4">
    <source>
        <dbReference type="ARBA" id="ARBA00022833"/>
    </source>
</evidence>
<dbReference type="EMBL" id="JAMQYH010000002">
    <property type="protein sequence ID" value="KAJ1696496.1"/>
    <property type="molecule type" value="Genomic_DNA"/>
</dbReference>
<protein>
    <recommendedName>
        <fullName evidence="6">Protein FAR1-RELATED SEQUENCE</fullName>
    </recommendedName>
</protein>
<evidence type="ECO:0000256" key="5">
    <source>
        <dbReference type="PROSITE-ProRule" id="PRU00325"/>
    </source>
</evidence>
<feature type="compositionally biased region" description="Basic and acidic residues" evidence="7">
    <location>
        <begin position="729"/>
        <end position="747"/>
    </location>
</feature>
<keyword evidence="10" id="KW-1185">Reference proteome</keyword>
<evidence type="ECO:0000256" key="7">
    <source>
        <dbReference type="SAM" id="MobiDB-lite"/>
    </source>
</evidence>
<dbReference type="InterPro" id="IPR031052">
    <property type="entry name" value="FHY3/FAR1"/>
</dbReference>
<feature type="region of interest" description="Disordered" evidence="7">
    <location>
        <begin position="804"/>
        <end position="847"/>
    </location>
</feature>
<sequence>MELEDPSAVQIRNPNQAPLNHHDLNSEEIDGDILLAGADNTIAPDNANATDFDEADDSGEDAYDGAPEVGMVFEDHQKVNRFYRRYARRIGFGVSVRRSSFTKEGRCLYLELMCCKGGRPRSEAKFRKRASATTNCPAKIRVKLWPDGLLHLELANLNHNHPVSPSMARYLNQYKQLPGAEKRRLRTSAGRVLPPEEPSRMPVDRLGELEELLFGETEHRSFTERGRLRLAPGDAEALRLFFTRMQAKNPSFFSVIDLDEEGGPRGAFWADARSRAAYEYYSDVIYLDTTCLVSKFEVPLVTFVGVNHHGQSVLLGCGLLSDESPESYSWLLKAFIACMAGYLPNALITDDCKNVHSAVTDVLPNVRHRMCLFQIMKRAGERLSGFAECRLIIKSLQKAVFDSLTPEEFDEEWTRMIEAYNNLHTNDWLRLLYEYRFLWVPVFLKDTFWAGMSATHRNDVVVPFFEGFIDLKTTLKQFLGKYELALQSKYEKEAQADFETFHKRRPAVSKFYMEEQLSKVYTLNVFKLFQDEIEAIMYCHATIIGLDGPISTFEVKECVFLDDGKRTINKIYTVTYDTEGKNVNCICGYFQFKGILCRHALSVFKSQQVHEIPSQFVLDRWKKEFKRLHVLARNSHSTDVVANNRIDRYDYLSMRCLQLAEAGVLSDKYRLALRLIREVEKFLLSDGTHDDTIPRIKSRVLKPKKLMKDGNVNMASIGNQVRNNGQAIQERDPLDPSEKQASDRTDKGQAGLCNGQPSASNQNGMRPSIVYMFPAGFDPQAFGNGSMIPPPPWAYQHMLQFPQMSKQNQHSGQNAAKQTRKRRRINRSQKLVPENQAPNGASAQTSI</sequence>
<feature type="region of interest" description="Disordered" evidence="7">
    <location>
        <begin position="1"/>
        <end position="24"/>
    </location>
</feature>
<feature type="region of interest" description="Disordered" evidence="7">
    <location>
        <begin position="716"/>
        <end position="765"/>
    </location>
</feature>
<comment type="subcellular location">
    <subcellularLocation>
        <location evidence="6">Nucleus</location>
    </subcellularLocation>
</comment>
<dbReference type="Proteomes" id="UP001151287">
    <property type="component" value="Unassembled WGS sequence"/>
</dbReference>
<feature type="compositionally biased region" description="Basic residues" evidence="7">
    <location>
        <begin position="818"/>
        <end position="827"/>
    </location>
</feature>
<feature type="compositionally biased region" description="Polar residues" evidence="7">
    <location>
        <begin position="716"/>
        <end position="727"/>
    </location>
</feature>
<evidence type="ECO:0000259" key="8">
    <source>
        <dbReference type="PROSITE" id="PS50966"/>
    </source>
</evidence>
<name>A0A9Q0CM88_9POAL</name>
<dbReference type="PANTHER" id="PTHR31669:SF297">
    <property type="entry name" value="PROTEIN FAR1-RELATED SEQUENCE"/>
    <property type="match status" value="1"/>
</dbReference>
<comment type="caution">
    <text evidence="9">The sequence shown here is derived from an EMBL/GenBank/DDBJ whole genome shotgun (WGS) entry which is preliminary data.</text>
</comment>
<dbReference type="PANTHER" id="PTHR31669">
    <property type="entry name" value="PROTEIN FAR1-RELATED SEQUENCE 10-RELATED"/>
    <property type="match status" value="1"/>
</dbReference>
<comment type="function">
    <text evidence="6">Putative transcription activator involved in regulating light control of development.</text>
</comment>
<dbReference type="InterPro" id="IPR006564">
    <property type="entry name" value="Znf_PMZ"/>
</dbReference>
<dbReference type="OrthoDB" id="747268at2759"/>
<keyword evidence="6" id="KW-0539">Nucleus</keyword>
<dbReference type="SMART" id="SM00575">
    <property type="entry name" value="ZnF_PMZ"/>
    <property type="match status" value="1"/>
</dbReference>
<evidence type="ECO:0000313" key="10">
    <source>
        <dbReference type="Proteomes" id="UP001151287"/>
    </source>
</evidence>
<dbReference type="Pfam" id="PF10551">
    <property type="entry name" value="MULE"/>
    <property type="match status" value="1"/>
</dbReference>
<dbReference type="PROSITE" id="PS50966">
    <property type="entry name" value="ZF_SWIM"/>
    <property type="match status" value="1"/>
</dbReference>
<dbReference type="GO" id="GO:0005634">
    <property type="term" value="C:nucleus"/>
    <property type="evidence" value="ECO:0007669"/>
    <property type="project" value="UniProtKB-SubCell"/>
</dbReference>
<feature type="compositionally biased region" description="Polar residues" evidence="7">
    <location>
        <begin position="804"/>
        <end position="817"/>
    </location>
</feature>
<dbReference type="Pfam" id="PF04434">
    <property type="entry name" value="SWIM"/>
    <property type="match status" value="1"/>
</dbReference>
<gene>
    <name evidence="9" type="ORF">LUZ63_005008</name>
</gene>
<dbReference type="AlphaFoldDB" id="A0A9Q0CM88"/>
<dbReference type="InterPro" id="IPR007527">
    <property type="entry name" value="Znf_SWIM"/>
</dbReference>
<organism evidence="9 10">
    <name type="scientific">Rhynchospora breviuscula</name>
    <dbReference type="NCBI Taxonomy" id="2022672"/>
    <lineage>
        <taxon>Eukaryota</taxon>
        <taxon>Viridiplantae</taxon>
        <taxon>Streptophyta</taxon>
        <taxon>Embryophyta</taxon>
        <taxon>Tracheophyta</taxon>
        <taxon>Spermatophyta</taxon>
        <taxon>Magnoliopsida</taxon>
        <taxon>Liliopsida</taxon>
        <taxon>Poales</taxon>
        <taxon>Cyperaceae</taxon>
        <taxon>Cyperoideae</taxon>
        <taxon>Rhynchosporeae</taxon>
        <taxon>Rhynchospora</taxon>
    </lineage>
</organism>
<feature type="compositionally biased region" description="Polar residues" evidence="7">
    <location>
        <begin position="836"/>
        <end position="847"/>
    </location>
</feature>
<dbReference type="Pfam" id="PF03101">
    <property type="entry name" value="FAR1"/>
    <property type="match status" value="1"/>
</dbReference>
<evidence type="ECO:0000256" key="6">
    <source>
        <dbReference type="RuleBase" id="RU367018"/>
    </source>
</evidence>
<dbReference type="InterPro" id="IPR004330">
    <property type="entry name" value="FAR1_DNA_bnd_dom"/>
</dbReference>
<dbReference type="GO" id="GO:0006355">
    <property type="term" value="P:regulation of DNA-templated transcription"/>
    <property type="evidence" value="ECO:0007669"/>
    <property type="project" value="UniProtKB-UniRule"/>
</dbReference>